<accession>A9WP28</accession>
<keyword evidence="4" id="KW-1185">Reference proteome</keyword>
<evidence type="ECO:0000256" key="1">
    <source>
        <dbReference type="SAM" id="MobiDB-lite"/>
    </source>
</evidence>
<sequence>MSESPYGLKEGTQKLADGTNQLLSGMYKDPSDPTQPGLAPGSKKLADGTDQLADGITNPDQNKGLIAGAKALDEGANQLKTQATFISPSGAGGLIGIIICAIILIGCILSIVMRRRGKIS</sequence>
<keyword evidence="2" id="KW-1133">Transmembrane helix</keyword>
<dbReference type="HOGENOM" id="CLU_2047790_0_0_11"/>
<name>A9WP28_RENSM</name>
<dbReference type="NCBIfam" id="TIGR03057">
    <property type="entry name" value="xxxLxxG_by_4"/>
    <property type="match status" value="2"/>
</dbReference>
<feature type="region of interest" description="Disordered" evidence="1">
    <location>
        <begin position="19"/>
        <end position="61"/>
    </location>
</feature>
<evidence type="ECO:0000313" key="4">
    <source>
        <dbReference type="Proteomes" id="UP000002007"/>
    </source>
</evidence>
<reference evidence="4" key="1">
    <citation type="journal article" date="2008" name="J. Bacteriol.">
        <title>Genome sequence of the fish pathogen Renibacterium salmoninarum suggests reductive evolution away from an environmental Arthrobacter ancestor.</title>
        <authorList>
            <person name="Wiens G.D."/>
            <person name="Rockey D.D."/>
            <person name="Wu Z."/>
            <person name="Chang J."/>
            <person name="Levy R."/>
            <person name="Crane S."/>
            <person name="Chen D.S."/>
            <person name="Capri G.R."/>
            <person name="Burnett J.R."/>
            <person name="Sudheesh P.S."/>
            <person name="Schipma M.J."/>
            <person name="Burd H."/>
            <person name="Bhattacharyya A."/>
            <person name="Rhodes L.D."/>
            <person name="Kaul R."/>
            <person name="Strom M.S."/>
        </authorList>
    </citation>
    <scope>NUCLEOTIDE SEQUENCE [LARGE SCALE GENOMIC DNA]</scope>
    <source>
        <strain evidence="4">ATCC 33209 / DSM 20767 / JCM 11484 / NBRC 15589 / NCIMB 2235</strain>
    </source>
</reference>
<dbReference type="Proteomes" id="UP000002007">
    <property type="component" value="Chromosome"/>
</dbReference>
<dbReference type="STRING" id="288705.RSal33209_1065"/>
<dbReference type="InterPro" id="IPR023908">
    <property type="entry name" value="xxxLxxG_rpt"/>
</dbReference>
<dbReference type="KEGG" id="rsa:RSal33209_1065"/>
<gene>
    <name evidence="3" type="ordered locus">RSal33209_1065</name>
</gene>
<dbReference type="EMBL" id="CP000910">
    <property type="protein sequence ID" value="ABY22803.1"/>
    <property type="molecule type" value="Genomic_DNA"/>
</dbReference>
<keyword evidence="2" id="KW-0812">Transmembrane</keyword>
<protein>
    <submittedName>
        <fullName evidence="3">Uncharacterized protein</fullName>
    </submittedName>
</protein>
<keyword evidence="2" id="KW-0472">Membrane</keyword>
<dbReference type="AlphaFoldDB" id="A9WP28"/>
<proteinExistence type="predicted"/>
<evidence type="ECO:0000256" key="2">
    <source>
        <dbReference type="SAM" id="Phobius"/>
    </source>
</evidence>
<feature type="transmembrane region" description="Helical" evidence="2">
    <location>
        <begin position="91"/>
        <end position="112"/>
    </location>
</feature>
<evidence type="ECO:0000313" key="3">
    <source>
        <dbReference type="EMBL" id="ABY22803.1"/>
    </source>
</evidence>
<dbReference type="RefSeq" id="WP_012244494.1">
    <property type="nucleotide sequence ID" value="NC_010168.1"/>
</dbReference>
<organism evidence="3 4">
    <name type="scientific">Renibacterium salmoninarum (strain ATCC 33209 / DSM 20767 / JCM 11484 / NBRC 15589 / NCIMB 2235)</name>
    <dbReference type="NCBI Taxonomy" id="288705"/>
    <lineage>
        <taxon>Bacteria</taxon>
        <taxon>Bacillati</taxon>
        <taxon>Actinomycetota</taxon>
        <taxon>Actinomycetes</taxon>
        <taxon>Micrococcales</taxon>
        <taxon>Micrococcaceae</taxon>
        <taxon>Renibacterium</taxon>
    </lineage>
</organism>